<protein>
    <submittedName>
        <fullName evidence="1">Uncharacterized protein</fullName>
    </submittedName>
</protein>
<dbReference type="Proteomes" id="UP000198420">
    <property type="component" value="Unassembled WGS sequence"/>
</dbReference>
<evidence type="ECO:0000313" key="1">
    <source>
        <dbReference type="EMBL" id="SNS39769.1"/>
    </source>
</evidence>
<dbReference type="AlphaFoldDB" id="A0A239E5N9"/>
<name>A0A239E5N9_9ACTN</name>
<dbReference type="EMBL" id="FZNP01000016">
    <property type="protein sequence ID" value="SNS39769.1"/>
    <property type="molecule type" value="Genomic_DNA"/>
</dbReference>
<organism evidence="1 2">
    <name type="scientific">Actinomadura mexicana</name>
    <dbReference type="NCBI Taxonomy" id="134959"/>
    <lineage>
        <taxon>Bacteria</taxon>
        <taxon>Bacillati</taxon>
        <taxon>Actinomycetota</taxon>
        <taxon>Actinomycetes</taxon>
        <taxon>Streptosporangiales</taxon>
        <taxon>Thermomonosporaceae</taxon>
        <taxon>Actinomadura</taxon>
    </lineage>
</organism>
<keyword evidence="2" id="KW-1185">Reference proteome</keyword>
<proteinExistence type="predicted"/>
<evidence type="ECO:0000313" key="2">
    <source>
        <dbReference type="Proteomes" id="UP000198420"/>
    </source>
</evidence>
<reference evidence="2" key="1">
    <citation type="submission" date="2017-06" db="EMBL/GenBank/DDBJ databases">
        <authorList>
            <person name="Varghese N."/>
            <person name="Submissions S."/>
        </authorList>
    </citation>
    <scope>NUCLEOTIDE SEQUENCE [LARGE SCALE GENOMIC DNA]</scope>
    <source>
        <strain evidence="2">DSM 44485</strain>
    </source>
</reference>
<sequence length="35" mass="3557">MSEARGDSLERVLEQENAAGDLIDHALCAGGSGAL</sequence>
<gene>
    <name evidence="1" type="ORF">SAMN06265355_116106</name>
</gene>
<accession>A0A239E5N9</accession>